<keyword evidence="4" id="KW-1185">Reference proteome</keyword>
<dbReference type="GeneID" id="100498358"/>
<accession>A0A6I8PYI9</accession>
<reference evidence="5" key="3">
    <citation type="submission" date="2025-04" db="UniProtKB">
        <authorList>
            <consortium name="RefSeq"/>
        </authorList>
    </citation>
    <scope>IDENTIFICATION</scope>
    <source>
        <strain evidence="5">Nigerian</strain>
        <tissue evidence="5">Liver and blood</tissue>
    </source>
</reference>
<evidence type="ECO:0000259" key="2">
    <source>
        <dbReference type="PROSITE" id="PS51723"/>
    </source>
</evidence>
<dbReference type="OMA" id="KTSLANW"/>
<evidence type="ECO:0000313" key="3">
    <source>
        <dbReference type="Ensembl" id="ENSXETP00000061301"/>
    </source>
</evidence>
<dbReference type="SMART" id="SM01276">
    <property type="entry name" value="M60-like"/>
    <property type="match status" value="1"/>
</dbReference>
<dbReference type="InterPro" id="IPR031161">
    <property type="entry name" value="Peptidase_M60_dom"/>
</dbReference>
<sequence>MTFDEDYRSLVHGVGFLEFSGGPVPCKLLVTGDTAFPVVVTPRKDVLIAASRYGKGKMVVIAHEGYLNMKEFKDFLQNVITWISPNPESVIGIHNRLNLLAETLSASDYKVKKTTGLTEGLGVFCTNGYDDSQAQKIISFVRDGGGLLIGAQAWNWAHNHKQENVLHNFPGNKITSVSGVYFNSGTGEKGKFCLTENIPRSSIYTHFDFSVDLKHLLDGVSHFDIRGQAVPSDIFLHGTLTFPIGQSDNKQCFLAAAFYGKGRVIVAAHESYLTKPELKTFILNALSWLDLGQNRKIGVHRDLGNFAEFLKNENISSQVSDLDSEMSVYCCQSVSDNEVEAIHQFVAEGGGLFLADHAWNWSSENVDKNVLIDYTGNKVLNKFGISILEWTIPQGNYKANQSGGDANQYNFLQTISQLKIQDEPKVQLSTWLFKLIQDINGFMKLPTCPLNTAIRLQYEELLENCNISKTSKQTQETSSAKQALVLCLAHEAEILKQKQDLNHYVEKEPSIIVEIDATNPGKDAHRSTGLYIYPKKMAVVEFPASAVHQGLQVHIGCDSDNLNVEEYCHAPVMHTISVVDQRVSVSCLWGGPLDVIVKAKSNLGKIPVKVFGAVPTSTVIKEKRMPNEDYQLLIRGVGCMDFSRDATPCKLLLTGNTAFPIMVTPKKDVLIAASRYGKGKLVAIAHENYLNMKEFMLFIQNAISWLSPNSEAIIGVHNAFGLLSETLTVSGCKVQTSSGLTDGIGVFCTNGYDDSQAQQIISFVRKGGGLLIGAQACEWSNSNTGRNVLQHFPGNKIASVSGVYFTEHYGEKGKFILSENMPQCPIYTDFDSSVDLKHLLNGVSQIDISGLGIHSDLLLHGALSFPVGLTDKKQCFLAAAYYGKGHVVVATHEGFFFKPEMKTIILNAISWLDNRQDRKIGVEKNLTKLAELLQKENIPCNISKLVPELSVYCCSSYSDTEAKAIHQFVAEGGGLLIAGHAWYWHSQNPDCNVLTHYPGNKILNKFGISILNNTIPRGSYKSIYPDKDIVQYNLPKAFCHLENEMQNESELKPSLAAWLFKLKQDMSHFLKLPGKPVTSSMQCRFLDMMQACDVPNVSKKCPVSSCSKQGLILCLAHDSFIKSQMSDLVKNLEQEPSVTVKIDTTNPGNNAWRSTGLYLAPKKAALLEFPASAVKQGFQVQVGCHSDDLSSKDEFCRAPIVVHKTFVTSEKVSVSCYWGGLLYIIVKANSNFGTIPVKVYGAEPAPCFIKGKTSLANWTESNCNLPAPWAELITENIILTVPSDAIRSLSDPEELLAIWDRMMVAISELAAIPAKFPRPERIVADVQLTVGWMHSGYPVMCHMEAATGLTDANGIQKNGIWGAIHELGHNQQKTNWEFPPHTTEATCNLWSVYVHETVLGIPRNKAHTELQPETRTSRIQRFLQNGSDLKTWSMWTALETYLQLQEGFGWEPFKQLFKDYQSMSGISNDNKSKMNLWAEKFSEAVQTNLIPFFEAWGWPIEEATHSKLSALPVWEKDPMKPYLSPIKS</sequence>
<dbReference type="Gene3D" id="1.10.390.30">
    <property type="entry name" value="Peptidase M60, enhancin-like domain 3"/>
    <property type="match status" value="1"/>
</dbReference>
<protein>
    <submittedName>
        <fullName evidence="3">TRPM8 channel-associated factor 2</fullName>
    </submittedName>
    <submittedName>
        <fullName evidence="5">TRPM8 channel-associated factor homolog</fullName>
    </submittedName>
</protein>
<evidence type="ECO:0000313" key="6">
    <source>
        <dbReference type="Xenbase" id="XB-GENE-29084159"/>
    </source>
</evidence>
<gene>
    <name evidence="3 5 6" type="primary">LOC100498358</name>
</gene>
<dbReference type="Pfam" id="PF17291">
    <property type="entry name" value="M60-like_N"/>
    <property type="match status" value="2"/>
</dbReference>
<dbReference type="InterPro" id="IPR051244">
    <property type="entry name" value="TCAF"/>
</dbReference>
<dbReference type="InterPro" id="IPR042279">
    <property type="entry name" value="Pep_M60_3"/>
</dbReference>
<dbReference type="GO" id="GO:0005886">
    <property type="term" value="C:plasma membrane"/>
    <property type="evidence" value="ECO:0000318"/>
    <property type="project" value="GO_Central"/>
</dbReference>
<dbReference type="Pfam" id="PF13402">
    <property type="entry name" value="Peptidase_M60"/>
    <property type="match status" value="1"/>
</dbReference>
<dbReference type="SUPFAM" id="SSF52317">
    <property type="entry name" value="Class I glutamine amidotransferase-like"/>
    <property type="match status" value="3"/>
</dbReference>
<dbReference type="PANTHER" id="PTHR15730:SF7">
    <property type="entry name" value="TRPM8 CHANNEL-ASSOCIATED FACTOR HOMOLOG"/>
    <property type="match status" value="1"/>
</dbReference>
<dbReference type="Proteomes" id="UP000008143">
    <property type="component" value="Chromosome 3"/>
</dbReference>
<proteinExistence type="inferred from homology"/>
<comment type="similarity">
    <text evidence="1">Belongs to the TCAF family.</text>
</comment>
<evidence type="ECO:0000313" key="4">
    <source>
        <dbReference type="Proteomes" id="UP000008143"/>
    </source>
</evidence>
<dbReference type="Gene3D" id="3.40.390.80">
    <property type="entry name" value="Peptidase M60, enhancin-like domain 2"/>
    <property type="match status" value="1"/>
</dbReference>
<evidence type="ECO:0000313" key="5">
    <source>
        <dbReference type="RefSeq" id="XP_031754967.1"/>
    </source>
</evidence>
<dbReference type="AGR" id="Xenbase:XB-GENE-29084159"/>
<dbReference type="RefSeq" id="XP_031754967.1">
    <property type="nucleotide sequence ID" value="XM_031899107.1"/>
</dbReference>
<evidence type="ECO:0000256" key="1">
    <source>
        <dbReference type="ARBA" id="ARBA00009770"/>
    </source>
</evidence>
<dbReference type="InterPro" id="IPR035423">
    <property type="entry name" value="M60-like_N"/>
</dbReference>
<dbReference type="InterPro" id="IPR029062">
    <property type="entry name" value="Class_I_gatase-like"/>
</dbReference>
<dbReference type="GeneTree" id="ENSGT00390000017365"/>
<dbReference type="PROSITE" id="PS51723">
    <property type="entry name" value="PEPTIDASE_M60"/>
    <property type="match status" value="1"/>
</dbReference>
<dbReference type="OrthoDB" id="10260387at2759"/>
<dbReference type="PANTHER" id="PTHR15730">
    <property type="entry name" value="EXPERIMENTAL AUTOIMMUNE PROSTATITIS ANTIGEN 2-RELATED"/>
    <property type="match status" value="1"/>
</dbReference>
<dbReference type="FunFam" id="3.40.390.80:FF:000001">
    <property type="entry name" value="TRPM8 channel-associated factor 1"/>
    <property type="match status" value="1"/>
</dbReference>
<name>A0A6I8PYI9_XENTR</name>
<dbReference type="Xenbase" id="XB-GENE-29084159">
    <property type="gene designation" value="LOC100498358"/>
</dbReference>
<reference evidence="3" key="2">
    <citation type="submission" date="2020-05" db="UniProtKB">
        <authorList>
            <consortium name="Ensembl"/>
        </authorList>
    </citation>
    <scope>IDENTIFICATION</scope>
</reference>
<dbReference type="GO" id="GO:0044325">
    <property type="term" value="F:transmembrane transporter binding"/>
    <property type="evidence" value="ECO:0000318"/>
    <property type="project" value="GO_Central"/>
</dbReference>
<organism evidence="3">
    <name type="scientific">Xenopus tropicalis</name>
    <name type="common">Western clawed frog</name>
    <name type="synonym">Silurana tropicalis</name>
    <dbReference type="NCBI Taxonomy" id="8364"/>
    <lineage>
        <taxon>Eukaryota</taxon>
        <taxon>Metazoa</taxon>
        <taxon>Chordata</taxon>
        <taxon>Craniata</taxon>
        <taxon>Vertebrata</taxon>
        <taxon>Euteleostomi</taxon>
        <taxon>Amphibia</taxon>
        <taxon>Batrachia</taxon>
        <taxon>Anura</taxon>
        <taxon>Pipoidea</taxon>
        <taxon>Pipidae</taxon>
        <taxon>Xenopodinae</taxon>
        <taxon>Xenopus</taxon>
        <taxon>Silurana</taxon>
    </lineage>
</organism>
<feature type="domain" description="Peptidase M60" evidence="2">
    <location>
        <begin position="1150"/>
        <end position="1449"/>
    </location>
</feature>
<dbReference type="Bgee" id="ENSXETG00000029983">
    <property type="expression patterns" value="Expressed in ovary and 10 other cell types or tissues"/>
</dbReference>
<dbReference type="Ensembl" id="ENSXETT00000062854">
    <property type="protein sequence ID" value="ENSXETP00000061301"/>
    <property type="gene ID" value="ENSXETG00000029983"/>
</dbReference>
<dbReference type="FunFam" id="1.10.390.30:FF:000001">
    <property type="entry name" value="TRPM8 channel-associated factor 1"/>
    <property type="match status" value="1"/>
</dbReference>
<dbReference type="KEGG" id="xtr:100498358"/>
<reference evidence="3" key="1">
    <citation type="journal article" date="2010" name="Science">
        <title>The genome of the Western clawed frog Xenopus tropicalis.</title>
        <authorList>
            <person name="Hellsten U."/>
            <person name="Harland R.M."/>
            <person name="Gilchrist M.J."/>
            <person name="Hendrix D."/>
            <person name="Jurka J."/>
            <person name="Kapitonov V."/>
            <person name="Ovcharenko I."/>
            <person name="Putnam N.H."/>
            <person name="Shu S."/>
            <person name="Taher L."/>
            <person name="Blitz I.L."/>
            <person name="Blumberg B."/>
            <person name="Dichmann D.S."/>
            <person name="Dubchak I."/>
            <person name="Amaya E."/>
            <person name="Detter J.C."/>
            <person name="Fletcher R."/>
            <person name="Gerhard D.S."/>
            <person name="Goodstein D."/>
            <person name="Graves T."/>
            <person name="Grigoriev I.V."/>
            <person name="Grimwood J."/>
            <person name="Kawashima T."/>
            <person name="Lindquist E."/>
            <person name="Lucas S.M."/>
            <person name="Mead P.E."/>
            <person name="Mitros T."/>
            <person name="Ogino H."/>
            <person name="Ohta Y."/>
            <person name="Poliakov A.V."/>
            <person name="Pollet N."/>
            <person name="Robert J."/>
            <person name="Salamov A."/>
            <person name="Sater A.K."/>
            <person name="Schmutz J."/>
            <person name="Terry A."/>
            <person name="Vize P.D."/>
            <person name="Warren W.C."/>
            <person name="Wells D."/>
            <person name="Wills A."/>
            <person name="Wilson R.K."/>
            <person name="Zimmerman L.B."/>
            <person name="Zorn A.M."/>
            <person name="Grainger R."/>
            <person name="Grammer T."/>
            <person name="Khokha M.K."/>
            <person name="Richardson P.M."/>
            <person name="Rokhsar D.S."/>
        </authorList>
    </citation>
    <scope>NUCLEOTIDE SEQUENCE [LARGE SCALE GENOMIC DNA]</scope>
    <source>
        <strain evidence="3">Nigerian</strain>
    </source>
</reference>